<protein>
    <submittedName>
        <fullName evidence="1">Uncharacterized protein</fullName>
    </submittedName>
</protein>
<dbReference type="Proteomes" id="UP001153332">
    <property type="component" value="Unassembled WGS sequence"/>
</dbReference>
<reference evidence="1" key="1">
    <citation type="submission" date="2022-12" db="EMBL/GenBank/DDBJ databases">
        <title>Genome Sequence of Lasiodiplodia mahajangana.</title>
        <authorList>
            <person name="Buettner E."/>
        </authorList>
    </citation>
    <scope>NUCLEOTIDE SEQUENCE</scope>
    <source>
        <strain evidence="1">VT137</strain>
    </source>
</reference>
<gene>
    <name evidence="1" type="ORF">O1611_g2584</name>
</gene>
<keyword evidence="2" id="KW-1185">Reference proteome</keyword>
<sequence length="130" mass="14304">MAALAPRKLPQSADSSAYNALVDIIVAIFPILFITKLNIAPKMKIGLSILMGGSIFAAGATIVKIYLLKDLDKHADVTWYWAPISLWYTAEVSISLSRLPSERTITPTMINSLHRWTSSSSLAQSRLYGH</sequence>
<comment type="caution">
    <text evidence="1">The sequence shown here is derived from an EMBL/GenBank/DDBJ whole genome shotgun (WGS) entry which is preliminary data.</text>
</comment>
<dbReference type="EMBL" id="JAPUUL010000370">
    <property type="protein sequence ID" value="KAJ8131045.1"/>
    <property type="molecule type" value="Genomic_DNA"/>
</dbReference>
<proteinExistence type="predicted"/>
<evidence type="ECO:0000313" key="1">
    <source>
        <dbReference type="EMBL" id="KAJ8131045.1"/>
    </source>
</evidence>
<organism evidence="1 2">
    <name type="scientific">Lasiodiplodia mahajangana</name>
    <dbReference type="NCBI Taxonomy" id="1108764"/>
    <lineage>
        <taxon>Eukaryota</taxon>
        <taxon>Fungi</taxon>
        <taxon>Dikarya</taxon>
        <taxon>Ascomycota</taxon>
        <taxon>Pezizomycotina</taxon>
        <taxon>Dothideomycetes</taxon>
        <taxon>Dothideomycetes incertae sedis</taxon>
        <taxon>Botryosphaeriales</taxon>
        <taxon>Botryosphaeriaceae</taxon>
        <taxon>Lasiodiplodia</taxon>
    </lineage>
</organism>
<evidence type="ECO:0000313" key="2">
    <source>
        <dbReference type="Proteomes" id="UP001153332"/>
    </source>
</evidence>
<name>A0ACC2JU35_9PEZI</name>
<accession>A0ACC2JU35</accession>